<dbReference type="Gene3D" id="1.25.10.10">
    <property type="entry name" value="Leucine-rich Repeat Variant"/>
    <property type="match status" value="1"/>
</dbReference>
<dbReference type="InterPro" id="IPR003959">
    <property type="entry name" value="ATPase_AAA_core"/>
</dbReference>
<feature type="compositionally biased region" description="Acidic residues" evidence="4">
    <location>
        <begin position="1385"/>
        <end position="1400"/>
    </location>
</feature>
<evidence type="ECO:0000313" key="8">
    <source>
        <dbReference type="EMBL" id="GIQ82722.1"/>
    </source>
</evidence>
<feature type="repeat" description="HEAT" evidence="3">
    <location>
        <begin position="2302"/>
        <end position="2340"/>
    </location>
</feature>
<dbReference type="EMBL" id="BDIP01000791">
    <property type="protein sequence ID" value="GIQ82722.1"/>
    <property type="molecule type" value="Genomic_DNA"/>
</dbReference>
<gene>
    <name evidence="8" type="ORF">KIPB_003910</name>
</gene>
<dbReference type="GO" id="GO:0051228">
    <property type="term" value="P:mitotic spindle disassembly"/>
    <property type="evidence" value="ECO:0007669"/>
    <property type="project" value="TreeGrafter"/>
</dbReference>
<dbReference type="InterPro" id="IPR027417">
    <property type="entry name" value="P-loop_NTPase"/>
</dbReference>
<dbReference type="InterPro" id="IPR032430">
    <property type="entry name" value="Blm10_mid"/>
</dbReference>
<dbReference type="SUPFAM" id="SSF52540">
    <property type="entry name" value="P-loop containing nucleoside triphosphate hydrolases"/>
    <property type="match status" value="1"/>
</dbReference>
<dbReference type="GO" id="GO:0016887">
    <property type="term" value="F:ATP hydrolysis activity"/>
    <property type="evidence" value="ECO:0007669"/>
    <property type="project" value="InterPro"/>
</dbReference>
<dbReference type="Gene3D" id="3.40.50.300">
    <property type="entry name" value="P-loop containing nucleotide triphosphate hydrolases"/>
    <property type="match status" value="1"/>
</dbReference>
<organism evidence="8 9">
    <name type="scientific">Kipferlia bialata</name>
    <dbReference type="NCBI Taxonomy" id="797122"/>
    <lineage>
        <taxon>Eukaryota</taxon>
        <taxon>Metamonada</taxon>
        <taxon>Carpediemonas-like organisms</taxon>
        <taxon>Kipferlia</taxon>
    </lineage>
</organism>
<dbReference type="GO" id="GO:0034098">
    <property type="term" value="C:VCP-NPL4-UFD1 AAA ATPase complex"/>
    <property type="evidence" value="ECO:0007669"/>
    <property type="project" value="TreeGrafter"/>
</dbReference>
<keyword evidence="9" id="KW-1185">Reference proteome</keyword>
<dbReference type="Pfam" id="PF17862">
    <property type="entry name" value="AAA_lid_3"/>
    <property type="match status" value="1"/>
</dbReference>
<dbReference type="GO" id="GO:0031593">
    <property type="term" value="F:polyubiquitin modification-dependent protein binding"/>
    <property type="evidence" value="ECO:0007669"/>
    <property type="project" value="TreeGrafter"/>
</dbReference>
<dbReference type="PROSITE" id="PS50077">
    <property type="entry name" value="HEAT_REPEAT"/>
    <property type="match status" value="1"/>
</dbReference>
<dbReference type="GO" id="GO:0097352">
    <property type="term" value="P:autophagosome maturation"/>
    <property type="evidence" value="ECO:0007669"/>
    <property type="project" value="TreeGrafter"/>
</dbReference>
<keyword evidence="2" id="KW-0067">ATP-binding</keyword>
<dbReference type="GO" id="GO:0030970">
    <property type="term" value="P:retrograde protein transport, ER to cytosol"/>
    <property type="evidence" value="ECO:0007669"/>
    <property type="project" value="TreeGrafter"/>
</dbReference>
<feature type="compositionally biased region" description="Polar residues" evidence="4">
    <location>
        <begin position="1482"/>
        <end position="1505"/>
    </location>
</feature>
<protein>
    <submittedName>
        <fullName evidence="8">Uncharacterized protein</fullName>
    </submittedName>
</protein>
<feature type="region of interest" description="Disordered" evidence="4">
    <location>
        <begin position="1091"/>
        <end position="1152"/>
    </location>
</feature>
<dbReference type="InterPro" id="IPR016024">
    <property type="entry name" value="ARM-type_fold"/>
</dbReference>
<accession>A0A9K3GHD1</accession>
<dbReference type="InterPro" id="IPR021133">
    <property type="entry name" value="HEAT_type_2"/>
</dbReference>
<name>A0A9K3GHD1_9EUKA</name>
<dbReference type="GO" id="GO:0005829">
    <property type="term" value="C:cytosol"/>
    <property type="evidence" value="ECO:0007669"/>
    <property type="project" value="TreeGrafter"/>
</dbReference>
<evidence type="ECO:0000259" key="6">
    <source>
        <dbReference type="Pfam" id="PF16507"/>
    </source>
</evidence>
<evidence type="ECO:0000256" key="3">
    <source>
        <dbReference type="PROSITE-ProRule" id="PRU00103"/>
    </source>
</evidence>
<dbReference type="PANTHER" id="PTHR23077:SF171">
    <property type="entry name" value="NUCLEAR VALOSIN-CONTAINING PROTEIN-LIKE"/>
    <property type="match status" value="1"/>
</dbReference>
<feature type="compositionally biased region" description="Polar residues" evidence="4">
    <location>
        <begin position="1448"/>
        <end position="1460"/>
    </location>
</feature>
<dbReference type="Proteomes" id="UP000265618">
    <property type="component" value="Unassembled WGS sequence"/>
</dbReference>
<evidence type="ECO:0000313" key="9">
    <source>
        <dbReference type="Proteomes" id="UP000265618"/>
    </source>
</evidence>
<evidence type="ECO:0000256" key="2">
    <source>
        <dbReference type="ARBA" id="ARBA00022840"/>
    </source>
</evidence>
<dbReference type="Pfam" id="PF00004">
    <property type="entry name" value="AAA"/>
    <property type="match status" value="1"/>
</dbReference>
<feature type="domain" description="Proteasome activator Blm10 middle HEAT repeats region" evidence="6">
    <location>
        <begin position="388"/>
        <end position="594"/>
    </location>
</feature>
<feature type="compositionally biased region" description="Basic and acidic residues" evidence="4">
    <location>
        <begin position="2683"/>
        <end position="2695"/>
    </location>
</feature>
<evidence type="ECO:0000256" key="4">
    <source>
        <dbReference type="SAM" id="MobiDB-lite"/>
    </source>
</evidence>
<feature type="compositionally biased region" description="Acidic residues" evidence="4">
    <location>
        <begin position="1416"/>
        <end position="1427"/>
    </location>
</feature>
<dbReference type="SUPFAM" id="SSF48371">
    <property type="entry name" value="ARM repeat"/>
    <property type="match status" value="1"/>
</dbReference>
<dbReference type="InterPro" id="IPR050168">
    <property type="entry name" value="AAA_ATPase_domain"/>
</dbReference>
<feature type="region of interest" description="Disordered" evidence="4">
    <location>
        <begin position="1379"/>
        <end position="1521"/>
    </location>
</feature>
<feature type="domain" description="ATPase AAA-type core" evidence="5">
    <location>
        <begin position="2390"/>
        <end position="2504"/>
    </location>
</feature>
<dbReference type="GO" id="GO:0005634">
    <property type="term" value="C:nucleus"/>
    <property type="evidence" value="ECO:0007669"/>
    <property type="project" value="TreeGrafter"/>
</dbReference>
<keyword evidence="1" id="KW-0547">Nucleotide-binding</keyword>
<feature type="region of interest" description="Disordered" evidence="4">
    <location>
        <begin position="863"/>
        <end position="898"/>
    </location>
</feature>
<dbReference type="InterPro" id="IPR003960">
    <property type="entry name" value="ATPase_AAA_CS"/>
</dbReference>
<dbReference type="InterPro" id="IPR041569">
    <property type="entry name" value="AAA_lid_3"/>
</dbReference>
<evidence type="ECO:0000256" key="1">
    <source>
        <dbReference type="ARBA" id="ARBA00022741"/>
    </source>
</evidence>
<feature type="domain" description="AAA ATPase AAA+ lid" evidence="7">
    <location>
        <begin position="2527"/>
        <end position="2561"/>
    </location>
</feature>
<feature type="compositionally biased region" description="Low complexity" evidence="4">
    <location>
        <begin position="1109"/>
        <end position="1119"/>
    </location>
</feature>
<dbReference type="PROSITE" id="PS00674">
    <property type="entry name" value="AAA"/>
    <property type="match status" value="1"/>
</dbReference>
<sequence>MWEFGILRDTLDVSKLQPPSVALHASEECEAILTTLKQGVYRCALFRDYNGVEHWADQLFEIIKSGVDMSVEDRLELLHTFLSVLGDDDFEVSFGFRGYVIYAIAQLLTKRPALPVTLDWRLFWSVFATSRLTDATEISAQSQADEYNMQYYRDYLPTIRSHFDPAALPAMLEVLRASLVRGVHPHTSWSGIAMLMFCVPTLCAPEVQVQHIKAYLSQHGDAGSVVVKGTDISGADLSDPVERQAAFNAITFDVYTDILDLVLQFWGCMSSPLLDACVLTFVRWLSCARGDLAAYIGRTHASTLFQCMQTSLAIPVEFTSRKHVVRVRGGGRSPLPDPSFGDSLIVGATAHVVGLNMAAVVVMLLKGSDVDVGGSISEGGVTHSLLGLLSLVGPSYHPSAAEGAHVSYLAQFLTSMCDVLSFRYALQTDRQLSAALLERGGSPSLPLPPRVYVALTNTILPLLLQSLFGESDKTVFSSQLGLGSLSYALPHLVVPALLDQVKMGLLAVSETHQTATAIEVLEVCTRSIFSRAWEFGQSSGIHSLTPVPALQPKGSDFGGSIPSLLEMLLPGIDPNDATKSDNTIAAFMAIFERLALVPYPSDKAYMPYRAGCAKEALNDGDLALFTWLRDGGVNRFVHGFMARVFAVIETHSSLNVSTNAGTSNNKSFFSDLSFYMCMRAFFMHLGQGLLEDVVRDTADRVTHSILLDSKDLQMVLVALAMSCPDLMLDRFLPWLSAKLLAADLLSASESDVVYTVSVMSRVLHLPGDVLLRRWDEVLPLLEACLPLLSHRSVPVAVVRELCHMYLMIVSSLANPRLLEHRAQAPQVWDHVLYQQNHHVTWGLPVDVDAIGYIVRDAAMRETPSGKSSRVAEAPRRKSKRRQKGQRAAEEADGEASRVVPKSVPLRAVKRHRGDPIGSDLDLGQEGSLPCIGSEGGAGPEAAVAFDWYEPTIDTLGCAADVVHMLYSVVLSADGKEILLDDVVRFDPILSAICQSVSCIEPRLSASTPHTAKVEREMDLIRPISISGLARTLYGASVEECQDEAPLIKARHGGQRKYGYLAPFTIASFHRAHPLDRTDRVLGTAVDTQYKCVPPPSEEGSVSVATAALSRGPSRPGSGSVTPDSAQSPGPAEPTFKRRPGQKGEGVSPPTDDRVLSFDAAVESLRRGVMARAGFESREWLASALLGLIVKVHESQPDAVRLVASLADCARCCLFASFGFDRSFFDSNAADMKNMSERLSCSSATRHFQTRSQMGFVVESHRIRRVAEGMANVPVTDLSLQAVETALYLVTSPDSSVQPTGHELLNHILASHPTLAGSVYRVCVRVVLQASEAIARGGSTVVVSHDDLQRMLEELQMLGDGADALDPADITPLLMKALSASKGEGEAEGEEETEALPEAEEPASLMGGDVPSAEAQAGDDDDGDEGEDVNVPKLTPPEAVSGAGAGFMQSRSQRPSLSIDVSTDAGAGPDPTIESDGEGLNESLAQSMLSQMAAATSPSIQRQYSKSPCAGPLTVSHPASPPDPEALRCAELGAGGALKAVFMLSNMHRYFMNRHERLTPLLEITRGVLHTSQNEQLRESAGLVSVAFENWLAMPPRREEPVKAKDLGEGFTLPSRGGTRPQGGALPATQYIPYHAADLPETTLPVATANAAVSTRKQRIAYGELLDYCEHQISLSRQLNASWISFCLTFVGSMAYPGTPVPLSTAKRLLQHLGTPLAVQSELAAVALSSILMTLRPTRLWERHAPGEERGITEDDLDFAAKGIDTWYDSHRASFGDGDNVECAPVLDKDGKEYDPNGCSYVHSAIYESAHTMPSLELGPYAEKQRFRPFTVPKRCVAFPTPPESEWMSGGTVDLDAFESPLAVREADAFSTVRTQGEREAVEGDRKPALTEADLGYDALSASSARDMLRGSVPMLFKYMDAVSQSIAASRGPNREPLMVSPPRGQLWQLVFEVGGAMLAEAMLPDILRRMGSAQEEEVAAALEALFGIMTAFRFWHPIVCLRFTAAIRPVIRHTLLQGPQSVTDGVGFILFSAESAADPRRTVWLQTDYLGLVKECLALNSTLPASRKADILRYSMFNLRSVWRKHPRFAKLLFPLVTEWRVLSLSLDSVASAIGRIVGSCLATFVEVGSPSDADVALPALASAGPKDTPFEVCLSPEGVSALSTMRDALLRWDGEEGLKDLDVSAGPGLQYATGIRVICSCIIHLLAKGDRAIAALYVLPLLPALLRLVSHPAKTTRFMAGGLASGLVHLGVPHRLVNSLACEYLPALAASLPLWRSRLYCLHISVALACTHPASVQWDDVLGLIRQGLRDPQVEVKQAAADTLPIVARIIRPDQLDSLIADLVAQLKQRERERDRLGAALGLFGILSSRPFSVPPWMPALTVTLARYTKIKNPDLRRTVREGFQGFWLSHQSEANVRNVFDKARSAAPCVLFFDELDSIGRTRGGGGGGGEASDRVMNQLLTEIDGMGGKKNVFIIGATNRPDILDPALMRPGRLDQLIYIPMPDTTSRVSILKAATRKAKLHSDIDFEQIAGATDGYSGADLAEIAQRASKMAIRETIYGHTREIRRIEALRTAAEERGEEFDEEPLMEAAEEQFHSSGISRGHFASAVRDSRRSVTADQLAHYDAFKAQFSGTGGQGGASMQASNFRFEETEAQGEPERERDAADVPMGTTPATATPAKPEEEDKDYDKWF</sequence>
<feature type="region of interest" description="Disordered" evidence="4">
    <location>
        <begin position="2635"/>
        <end position="2695"/>
    </location>
</feature>
<evidence type="ECO:0000259" key="5">
    <source>
        <dbReference type="Pfam" id="PF00004"/>
    </source>
</evidence>
<dbReference type="Pfam" id="PF16507">
    <property type="entry name" value="HEAT_PSME4_mid"/>
    <property type="match status" value="1"/>
</dbReference>
<comment type="caution">
    <text evidence="8">The sequence shown here is derived from an EMBL/GenBank/DDBJ whole genome shotgun (WGS) entry which is preliminary data.</text>
</comment>
<proteinExistence type="predicted"/>
<evidence type="ECO:0000259" key="7">
    <source>
        <dbReference type="Pfam" id="PF17862"/>
    </source>
</evidence>
<dbReference type="GO" id="GO:0005524">
    <property type="term" value="F:ATP binding"/>
    <property type="evidence" value="ECO:0007669"/>
    <property type="project" value="UniProtKB-KW"/>
</dbReference>
<dbReference type="Gene3D" id="6.10.20.150">
    <property type="match status" value="1"/>
</dbReference>
<dbReference type="InterPro" id="IPR011989">
    <property type="entry name" value="ARM-like"/>
</dbReference>
<dbReference type="PANTHER" id="PTHR23077">
    <property type="entry name" value="AAA-FAMILY ATPASE"/>
    <property type="match status" value="1"/>
</dbReference>
<reference evidence="8 9" key="1">
    <citation type="journal article" date="2018" name="PLoS ONE">
        <title>The draft genome of Kipferlia bialata reveals reductive genome evolution in fornicate parasites.</title>
        <authorList>
            <person name="Tanifuji G."/>
            <person name="Takabayashi S."/>
            <person name="Kume K."/>
            <person name="Takagi M."/>
            <person name="Nakayama T."/>
            <person name="Kamikawa R."/>
            <person name="Inagaki Y."/>
            <person name="Hashimoto T."/>
        </authorList>
    </citation>
    <scope>NUCLEOTIDE SEQUENCE [LARGE SCALE GENOMIC DNA]</scope>
    <source>
        <strain evidence="8">NY0173</strain>
    </source>
</reference>